<organism evidence="5 6">
    <name type="scientific">Roseovarius albus</name>
    <dbReference type="NCBI Taxonomy" id="1247867"/>
    <lineage>
        <taxon>Bacteria</taxon>
        <taxon>Pseudomonadati</taxon>
        <taxon>Pseudomonadota</taxon>
        <taxon>Alphaproteobacteria</taxon>
        <taxon>Rhodobacterales</taxon>
        <taxon>Roseobacteraceae</taxon>
        <taxon>Roseovarius</taxon>
    </lineage>
</organism>
<dbReference type="AlphaFoldDB" id="A0A1X7A5N3"/>
<dbReference type="InterPro" id="IPR001638">
    <property type="entry name" value="Solute-binding_3/MltF_N"/>
</dbReference>
<evidence type="ECO:0000259" key="4">
    <source>
        <dbReference type="SMART" id="SM00062"/>
    </source>
</evidence>
<dbReference type="SUPFAM" id="SSF53850">
    <property type="entry name" value="Periplasmic binding protein-like II"/>
    <property type="match status" value="1"/>
</dbReference>
<evidence type="ECO:0000313" key="6">
    <source>
        <dbReference type="Proteomes" id="UP000193061"/>
    </source>
</evidence>
<dbReference type="GO" id="GO:0030288">
    <property type="term" value="C:outer membrane-bounded periplasmic space"/>
    <property type="evidence" value="ECO:0007669"/>
    <property type="project" value="TreeGrafter"/>
</dbReference>
<name>A0A1X7A5N3_9RHOB</name>
<evidence type="ECO:0000256" key="3">
    <source>
        <dbReference type="ARBA" id="ARBA00022729"/>
    </source>
</evidence>
<dbReference type="PANTHER" id="PTHR30085">
    <property type="entry name" value="AMINO ACID ABC TRANSPORTER PERMEASE"/>
    <property type="match status" value="1"/>
</dbReference>
<dbReference type="EMBL" id="FWFX01000017">
    <property type="protein sequence ID" value="SLN70876.1"/>
    <property type="molecule type" value="Genomic_DNA"/>
</dbReference>
<reference evidence="5 6" key="1">
    <citation type="submission" date="2017-03" db="EMBL/GenBank/DDBJ databases">
        <authorList>
            <person name="Afonso C.L."/>
            <person name="Miller P.J."/>
            <person name="Scott M.A."/>
            <person name="Spackman E."/>
            <person name="Goraichik I."/>
            <person name="Dimitrov K.M."/>
            <person name="Suarez D.L."/>
            <person name="Swayne D.E."/>
        </authorList>
    </citation>
    <scope>NUCLEOTIDE SEQUENCE [LARGE SCALE GENOMIC DNA]</scope>
    <source>
        <strain evidence="5 6">CECT 7450</strain>
    </source>
</reference>
<dbReference type="InterPro" id="IPR051455">
    <property type="entry name" value="Bact_solute-bind_prot3"/>
</dbReference>
<keyword evidence="2" id="KW-0813">Transport</keyword>
<dbReference type="PANTHER" id="PTHR30085:SF6">
    <property type="entry name" value="ABC TRANSPORTER GLUTAMINE-BINDING PROTEIN GLNH"/>
    <property type="match status" value="1"/>
</dbReference>
<evidence type="ECO:0000313" key="5">
    <source>
        <dbReference type="EMBL" id="SLN70876.1"/>
    </source>
</evidence>
<proteinExistence type="inferred from homology"/>
<evidence type="ECO:0000256" key="2">
    <source>
        <dbReference type="ARBA" id="ARBA00022448"/>
    </source>
</evidence>
<dbReference type="GO" id="GO:0005576">
    <property type="term" value="C:extracellular region"/>
    <property type="evidence" value="ECO:0007669"/>
    <property type="project" value="TreeGrafter"/>
</dbReference>
<dbReference type="RefSeq" id="WP_085807529.1">
    <property type="nucleotide sequence ID" value="NZ_FWFX01000017.1"/>
</dbReference>
<dbReference type="GO" id="GO:0006865">
    <property type="term" value="P:amino acid transport"/>
    <property type="evidence" value="ECO:0007669"/>
    <property type="project" value="TreeGrafter"/>
</dbReference>
<feature type="domain" description="Solute-binding protein family 3/N-terminal" evidence="4">
    <location>
        <begin position="36"/>
        <end position="328"/>
    </location>
</feature>
<protein>
    <submittedName>
        <fullName evidence="5">Bacterial extracellular solute-binding proteins, family 3</fullName>
    </submittedName>
</protein>
<dbReference type="SMART" id="SM00062">
    <property type="entry name" value="PBPb"/>
    <property type="match status" value="1"/>
</dbReference>
<evidence type="ECO:0000256" key="1">
    <source>
        <dbReference type="ARBA" id="ARBA00010333"/>
    </source>
</evidence>
<dbReference type="Gene3D" id="3.40.190.10">
    <property type="entry name" value="Periplasmic binding protein-like II"/>
    <property type="match status" value="1"/>
</dbReference>
<keyword evidence="3" id="KW-0732">Signal</keyword>
<dbReference type="Proteomes" id="UP000193061">
    <property type="component" value="Unassembled WGS sequence"/>
</dbReference>
<gene>
    <name evidence="5" type="ORF">ROA7450_03873</name>
</gene>
<sequence length="353" mass="38053">MRGSFSPAIRKSSLHAGLLVLIVAFLTGSVAQSQDTLIFGVRADAPPFSYNAAPPVGIADFAIAGTPRENGFKGYVVDLCNAVLDALADKRRLDLKVQTRLVNASNRFDLLRAGEVHILCDPATIMPDRLESNAVGLSGSGATRYLNVSVPVYMSAVTLARPRDLPGGAAPCRILVSAVGETTAAPRGIDRILAEGNFGRWTSDISIAMDRVRNGEPSQIIFDNATDCEPKPAFKAFPTHAELADAFCAGEVLYYVGDIEIIRSLLTSNGCLDRSVIAPATFTDERYGIYTALPNNGILSSAILTFLAELSFQVHSQQKLLDVTYKEAFKEFQPSQKLRAFFWSVTGSFPSTP</sequence>
<comment type="similarity">
    <text evidence="1">Belongs to the bacterial solute-binding protein 3 family.</text>
</comment>
<dbReference type="OrthoDB" id="8404604at2"/>
<keyword evidence="6" id="KW-1185">Reference proteome</keyword>
<accession>A0A1X7A5N3</accession>